<name>A0A4Y9S4L7_9BURK</name>
<evidence type="ECO:0000313" key="3">
    <source>
        <dbReference type="Proteomes" id="UP000297729"/>
    </source>
</evidence>
<dbReference type="Proteomes" id="UP000297729">
    <property type="component" value="Unassembled WGS sequence"/>
</dbReference>
<proteinExistence type="predicted"/>
<sequence length="436" mass="47910">MSHNRLARITLLLAAIGLNAAPAMLGMAPVQAAEEKKAAEPPKDTVRPEIYKLIDPAQTKPLLDAKNYTEFQSRIDQAAAMPNLTPYEDFILNQMRVQLGQASGNQELTLKGLQAMIDSGRLKPEDKLRFIDAVAGIYYSNLKDYDKAITWFERYGTESGDKNKQRQYIVRSYFLKNDFAATKTEVLKDIEAAKAAGTAPSKDELNLLGNVGIKTKDTELYLQAVEELARYYPTEDYWNDLLNRTRGKKTYSNRFDLDLVRIKAVIVPSKMEPEDYAEQAELAVLGGFFTEAKIAMDKGYPNGIPAGKDKAALEKIRASANKGAADDAKNIDSGIAAAQKSKDGVGLVNLGYNYVTLGQFDKGIDLMKQGIAKGVSKNPEDAKLRLGYALAMAGKKDESVELLKTVTGNDGRGDLARYWIMYQTGPKVAPAAAEAK</sequence>
<dbReference type="OrthoDB" id="8875254at2"/>
<reference evidence="2 3" key="1">
    <citation type="submission" date="2019-03" db="EMBL/GenBank/DDBJ databases">
        <title>Draft Genome Sequence of Duganella callidus sp. nov., a Novel Duganella Species Isolated from Cultivated Soil.</title>
        <authorList>
            <person name="Raths R."/>
            <person name="Peta V."/>
            <person name="Bucking H."/>
        </authorList>
    </citation>
    <scope>NUCLEOTIDE SEQUENCE [LARGE SCALE GENOMIC DNA]</scope>
    <source>
        <strain evidence="2 3">DN04</strain>
    </source>
</reference>
<keyword evidence="3" id="KW-1185">Reference proteome</keyword>
<evidence type="ECO:0000256" key="1">
    <source>
        <dbReference type="SAM" id="SignalP"/>
    </source>
</evidence>
<dbReference type="Gene3D" id="1.25.40.10">
    <property type="entry name" value="Tetratricopeptide repeat domain"/>
    <property type="match status" value="1"/>
</dbReference>
<protein>
    <recommendedName>
        <fullName evidence="4">Tetratricopeptide repeat protein</fullName>
    </recommendedName>
</protein>
<evidence type="ECO:0008006" key="4">
    <source>
        <dbReference type="Google" id="ProtNLM"/>
    </source>
</evidence>
<accession>A0A4Y9S4L7</accession>
<dbReference type="SUPFAM" id="SSF81901">
    <property type="entry name" value="HCP-like"/>
    <property type="match status" value="1"/>
</dbReference>
<gene>
    <name evidence="2" type="ORF">E4L98_23470</name>
</gene>
<evidence type="ECO:0000313" key="2">
    <source>
        <dbReference type="EMBL" id="TFW16475.1"/>
    </source>
</evidence>
<dbReference type="AlphaFoldDB" id="A0A4Y9S4L7"/>
<dbReference type="InterPro" id="IPR011990">
    <property type="entry name" value="TPR-like_helical_dom_sf"/>
</dbReference>
<dbReference type="EMBL" id="SPVG01000233">
    <property type="protein sequence ID" value="TFW16475.1"/>
    <property type="molecule type" value="Genomic_DNA"/>
</dbReference>
<organism evidence="2 3">
    <name type="scientific">Duganella callida</name>
    <dbReference type="NCBI Taxonomy" id="2561932"/>
    <lineage>
        <taxon>Bacteria</taxon>
        <taxon>Pseudomonadati</taxon>
        <taxon>Pseudomonadota</taxon>
        <taxon>Betaproteobacteria</taxon>
        <taxon>Burkholderiales</taxon>
        <taxon>Oxalobacteraceae</taxon>
        <taxon>Telluria group</taxon>
        <taxon>Duganella</taxon>
    </lineage>
</organism>
<keyword evidence="1" id="KW-0732">Signal</keyword>
<dbReference type="RefSeq" id="WP_135203958.1">
    <property type="nucleotide sequence ID" value="NZ_SPVG01000233.1"/>
</dbReference>
<comment type="caution">
    <text evidence="2">The sequence shown here is derived from an EMBL/GenBank/DDBJ whole genome shotgun (WGS) entry which is preliminary data.</text>
</comment>
<feature type="chain" id="PRO_5021269306" description="Tetratricopeptide repeat protein" evidence="1">
    <location>
        <begin position="33"/>
        <end position="436"/>
    </location>
</feature>
<feature type="signal peptide" evidence="1">
    <location>
        <begin position="1"/>
        <end position="32"/>
    </location>
</feature>